<accession>B0RL28</accession>
<protein>
    <submittedName>
        <fullName evidence="1">Uncharacterized protein</fullName>
    </submittedName>
</protein>
<reference evidence="1" key="1">
    <citation type="journal article" date="2008" name="J. Bacteriol.">
        <title>Genetic and functional properties of the self-transmissible Yersinia enterocolitica plasmid pYE854, which mobilizes the virulence plasmid pYV.</title>
        <authorList>
            <person name="Hammerl J.A."/>
            <person name="Klein I."/>
            <person name="Lanka E."/>
            <person name="Appel B."/>
            <person name="Hertwig S."/>
        </authorList>
    </citation>
    <scope>NUCLEOTIDE SEQUENCE [LARGE SCALE GENOMIC DNA]</scope>
    <source>
        <strain evidence="1">29854</strain>
        <plasmid evidence="1">pYE854</plasmid>
    </source>
</reference>
<keyword evidence="1" id="KW-0614">Plasmid</keyword>
<dbReference type="AlphaFoldDB" id="B0RL28"/>
<dbReference type="EMBL" id="AM905950">
    <property type="protein sequence ID" value="CAP20274.1"/>
    <property type="molecule type" value="Genomic_DNA"/>
</dbReference>
<evidence type="ECO:0000313" key="1">
    <source>
        <dbReference type="EMBL" id="CAP20274.1"/>
    </source>
</evidence>
<name>B0RL28_YEREN</name>
<organism evidence="1">
    <name type="scientific">Yersinia enterocolitica</name>
    <dbReference type="NCBI Taxonomy" id="630"/>
    <lineage>
        <taxon>Bacteria</taxon>
        <taxon>Pseudomonadati</taxon>
        <taxon>Pseudomonadota</taxon>
        <taxon>Gammaproteobacteria</taxon>
        <taxon>Enterobacterales</taxon>
        <taxon>Yersiniaceae</taxon>
        <taxon>Yersinia</taxon>
    </lineage>
</organism>
<geneLocation type="plasmid" evidence="1">
    <name>pYE854</name>
</geneLocation>
<proteinExistence type="predicted"/>
<sequence>MLLIGSQHNVVKGRYPLAISQVQRVPNMNPSGSEKKLQREFKNLQKLMEQTLQEFFIQHLRDM</sequence>